<reference evidence="4 5" key="1">
    <citation type="submission" date="2024-06" db="EMBL/GenBank/DDBJ databases">
        <authorList>
            <person name="Pan Q."/>
            <person name="Wen M."/>
            <person name="Jouanno E."/>
            <person name="Zahm M."/>
            <person name="Klopp C."/>
            <person name="Cabau C."/>
            <person name="Louis A."/>
            <person name="Berthelot C."/>
            <person name="Parey E."/>
            <person name="Roest Crollius H."/>
            <person name="Montfort J."/>
            <person name="Robinson-Rechavi M."/>
            <person name="Bouchez O."/>
            <person name="Lampietro C."/>
            <person name="Lopez Roques C."/>
            <person name="Donnadieu C."/>
            <person name="Postlethwait J."/>
            <person name="Bobe J."/>
            <person name="Verreycken H."/>
            <person name="Guiguen Y."/>
        </authorList>
    </citation>
    <scope>NUCLEOTIDE SEQUENCE [LARGE SCALE GENOMIC DNA]</scope>
    <source>
        <strain evidence="4">Up_M1</strain>
        <tissue evidence="4">Testis</tissue>
    </source>
</reference>
<evidence type="ECO:0000259" key="3">
    <source>
        <dbReference type="Pfam" id="PF10488"/>
    </source>
</evidence>
<dbReference type="GO" id="GO:0051246">
    <property type="term" value="P:regulation of protein metabolic process"/>
    <property type="evidence" value="ECO:0007669"/>
    <property type="project" value="UniProtKB-ARBA"/>
</dbReference>
<dbReference type="InterPro" id="IPR051254">
    <property type="entry name" value="PPP1R15"/>
</dbReference>
<comment type="caution">
    <text evidence="4">The sequence shown here is derived from an EMBL/GenBank/DDBJ whole genome shotgun (WGS) entry which is preliminary data.</text>
</comment>
<dbReference type="AlphaFoldDB" id="A0ABD0WML3"/>
<sequence length="761" mass="83613">MFRNVNRDEHFSGVQMHPSAPGGHGGSSLRQPSQDSSWLGMFSVVSRPALAFLQKYIPSRASPPALSDRSLVSGWVSGDIKQNFVEAESALLGQLNDLVSGSKHHMSYLQHEHGNTEVVSSGIRAPSWLTAESLSELGIENAAEIDFKVPQQHLSMGNVRGFFSHVVLNAALAQEMKEVDKAQVSSADTWSSYTLPSRATSITAGNWWGGLWGTDNSIQGWLSNLWSKERTGAKNTNSNGHCIQPECGTKAAVAKPTELFIQCGDGESMHGENAGPTYYKEQPTENGSLQTATRSECCPNPDHLPPDHWETDRISDNPVIVGAVTACSDVAVLTPDQDNGYYSLEEEHSTFRLYMLRPLCEELRGNTEMKDESNTPDTPTQRGSGERGPETEESEQRQEREQSATGGTDGEEEEEPDEDEDIEESDNTDSEEETGATAPPPFMPQCSNKAIAFIMGSPCSDDSQSDCSLSDEDDDGFDSEGSSEFTDSASDEDEDDCDSERADSETERLWNSLCQSRDPYNPQNFTAPLITAARVVPSTSAATASPRASPQEDPPSPLSSSPPADEFGSEDESGGSDVDEADSLRLWNSFSSSADPYSPFNFQAPLRTSQPAGPGVKVETGSRWKRHSKPPPSSAPQYRAEEAEERLDSGFSETLPSPDACPTTESADRCCDRVKKVRFCDEVEEFYASEDNEDRRGPWEELARDRFRFLRRVQEVEESISYVFSPTFRIAVYQGLQHHCCSSLLVPAIQPEQKDYFRAVD</sequence>
<gene>
    <name evidence="4" type="ORF">UPYG_G00166020</name>
</gene>
<feature type="compositionally biased region" description="Acidic residues" evidence="2">
    <location>
        <begin position="567"/>
        <end position="581"/>
    </location>
</feature>
<feature type="compositionally biased region" description="Acidic residues" evidence="2">
    <location>
        <begin position="409"/>
        <end position="434"/>
    </location>
</feature>
<protein>
    <recommendedName>
        <fullName evidence="3">Protein phosphatase 1 regulatory subunit 15A/B C-terminal domain-containing protein</fullName>
    </recommendedName>
</protein>
<feature type="compositionally biased region" description="Acidic residues" evidence="2">
    <location>
        <begin position="489"/>
        <end position="498"/>
    </location>
</feature>
<evidence type="ECO:0000313" key="4">
    <source>
        <dbReference type="EMBL" id="KAL0978110.1"/>
    </source>
</evidence>
<name>A0ABD0WML3_UMBPY</name>
<feature type="region of interest" description="Disordered" evidence="2">
    <location>
        <begin position="1"/>
        <end position="34"/>
    </location>
</feature>
<feature type="compositionally biased region" description="Low complexity" evidence="2">
    <location>
        <begin position="456"/>
        <end position="468"/>
    </location>
</feature>
<proteinExistence type="inferred from homology"/>
<feature type="compositionally biased region" description="Basic and acidic residues" evidence="2">
    <location>
        <begin position="384"/>
        <end position="402"/>
    </location>
</feature>
<feature type="domain" description="Protein phosphatase 1 regulatory subunit 15A/B C-terminal" evidence="3">
    <location>
        <begin position="517"/>
        <end position="733"/>
    </location>
</feature>
<feature type="compositionally biased region" description="Basic and acidic residues" evidence="2">
    <location>
        <begin position="1"/>
        <end position="11"/>
    </location>
</feature>
<accession>A0ABD0WML3</accession>
<evidence type="ECO:0000313" key="5">
    <source>
        <dbReference type="Proteomes" id="UP001557470"/>
    </source>
</evidence>
<feature type="compositionally biased region" description="Acidic residues" evidence="2">
    <location>
        <begin position="469"/>
        <end position="478"/>
    </location>
</feature>
<feature type="region of interest" description="Disordered" evidence="2">
    <location>
        <begin position="538"/>
        <end position="666"/>
    </location>
</feature>
<feature type="region of interest" description="Disordered" evidence="2">
    <location>
        <begin position="365"/>
        <end position="525"/>
    </location>
</feature>
<feature type="compositionally biased region" description="Low complexity" evidence="2">
    <location>
        <begin position="538"/>
        <end position="551"/>
    </location>
</feature>
<feature type="compositionally biased region" description="Polar residues" evidence="2">
    <location>
        <begin position="586"/>
        <end position="595"/>
    </location>
</feature>
<feature type="compositionally biased region" description="Low complexity" evidence="2">
    <location>
        <begin position="479"/>
        <end position="488"/>
    </location>
</feature>
<dbReference type="PANTHER" id="PTHR16489">
    <property type="entry name" value="GH11727P"/>
    <property type="match status" value="1"/>
</dbReference>
<feature type="compositionally biased region" description="Basic and acidic residues" evidence="2">
    <location>
        <begin position="499"/>
        <end position="508"/>
    </location>
</feature>
<keyword evidence="5" id="KW-1185">Reference proteome</keyword>
<dbReference type="EMBL" id="JAGEUA010000005">
    <property type="protein sequence ID" value="KAL0978110.1"/>
    <property type="molecule type" value="Genomic_DNA"/>
</dbReference>
<dbReference type="Proteomes" id="UP001557470">
    <property type="component" value="Unassembled WGS sequence"/>
</dbReference>
<dbReference type="InterPro" id="IPR019523">
    <property type="entry name" value="Prot_Pase1_reg-su15A/B_C"/>
</dbReference>
<dbReference type="PANTHER" id="PTHR16489:SF11">
    <property type="entry name" value="PROTEIN PHOSPHATASE 1 REGULATORY SUBUNIT 15B"/>
    <property type="match status" value="1"/>
</dbReference>
<evidence type="ECO:0000256" key="2">
    <source>
        <dbReference type="SAM" id="MobiDB-lite"/>
    </source>
</evidence>
<organism evidence="4 5">
    <name type="scientific">Umbra pygmaea</name>
    <name type="common">Eastern mudminnow</name>
    <dbReference type="NCBI Taxonomy" id="75934"/>
    <lineage>
        <taxon>Eukaryota</taxon>
        <taxon>Metazoa</taxon>
        <taxon>Chordata</taxon>
        <taxon>Craniata</taxon>
        <taxon>Vertebrata</taxon>
        <taxon>Euteleostomi</taxon>
        <taxon>Actinopterygii</taxon>
        <taxon>Neopterygii</taxon>
        <taxon>Teleostei</taxon>
        <taxon>Protacanthopterygii</taxon>
        <taxon>Esociformes</taxon>
        <taxon>Umbridae</taxon>
        <taxon>Umbra</taxon>
    </lineage>
</organism>
<comment type="similarity">
    <text evidence="1">Belongs to the PPP1R15 family.</text>
</comment>
<dbReference type="Pfam" id="PF10488">
    <property type="entry name" value="PP1c_bdg"/>
    <property type="match status" value="1"/>
</dbReference>
<evidence type="ECO:0000256" key="1">
    <source>
        <dbReference type="ARBA" id="ARBA00010161"/>
    </source>
</evidence>